<comment type="caution">
    <text evidence="4">The sequence shown here is derived from an EMBL/GenBank/DDBJ whole genome shotgun (WGS) entry which is preliminary data.</text>
</comment>
<evidence type="ECO:0000313" key="5">
    <source>
        <dbReference type="Proteomes" id="UP000572051"/>
    </source>
</evidence>
<sequence length="572" mass="59988">MRKTMAVTAAVAVTLTGAVPAAHADPGHGRGRGPVGIELSVLGTHHSDVFDASAAEIVAHDPITQRLFVVSAASATVEVLDVSDPEAPAALFALETAGARAADGSTVGEGAVANSVAVHGGVVAVAVESADKTEPGWVVFFDTEGSVLNALRVGALPDMATFGPGGDTLLVANEGEPNDDYTVDPEGSVSVVRMSGAPEDLTQDDVATAGFRAWDGDRELHPDVRVHGPDLSTGEPGTPGRVARNLEPEYVSAVDGGTAYVVLQEANAFAVLDVESATFTDIVPFGAKDHLEPGHGLDASNRDDGIRVENWPVLGLYQPDGFDTYSWRGRTLLVTANEGDSRDWDGYSGESRVADMTEDTPLCEDSPRLAGFLEDNDLGIGTAAELTDEANLGRLTVSVEDGLRADGSCYEDLYAYGGRSFSVWTADGERLFDSGSDFERIVAEAEPEFFNSDNDEHSFDARSDDKGPEPEAVVVGRVSGRTYAFVGLERVGGVMVYDITDPRSASFVQYLNNRDFAAEPGTRGAGDLGPEGMAFIEAGDSPIPGVPVLAVAHEVSGTTTLFRVDRVVPGRG</sequence>
<accession>A0A7Z0EPN4</accession>
<dbReference type="Gene3D" id="2.130.10.10">
    <property type="entry name" value="YVTN repeat-like/Quinoprotein amine dehydrogenase"/>
    <property type="match status" value="1"/>
</dbReference>
<evidence type="ECO:0000256" key="1">
    <source>
        <dbReference type="SAM" id="MobiDB-lite"/>
    </source>
</evidence>
<feature type="compositionally biased region" description="Basic and acidic residues" evidence="1">
    <location>
        <begin position="454"/>
        <end position="469"/>
    </location>
</feature>
<proteinExistence type="predicted"/>
<evidence type="ECO:0000256" key="2">
    <source>
        <dbReference type="SAM" id="SignalP"/>
    </source>
</evidence>
<reference evidence="4 5" key="1">
    <citation type="submission" date="2020-07" db="EMBL/GenBank/DDBJ databases">
        <title>Sequencing the genomes of 1000 actinobacteria strains.</title>
        <authorList>
            <person name="Klenk H.-P."/>
        </authorList>
    </citation>
    <scope>NUCLEOTIDE SEQUENCE [LARGE SCALE GENOMIC DNA]</scope>
    <source>
        <strain evidence="4 5">DSM 44442</strain>
    </source>
</reference>
<dbReference type="PANTHER" id="PTHR46928:SF1">
    <property type="entry name" value="MESENCHYME-SPECIFIC CELL SURFACE GLYCOPROTEIN"/>
    <property type="match status" value="1"/>
</dbReference>
<dbReference type="EMBL" id="JACCFS010000001">
    <property type="protein sequence ID" value="NYJ35113.1"/>
    <property type="molecule type" value="Genomic_DNA"/>
</dbReference>
<keyword evidence="5" id="KW-1185">Reference proteome</keyword>
<gene>
    <name evidence="4" type="ORF">HNR10_002994</name>
</gene>
<dbReference type="RefSeq" id="WP_179824096.1">
    <property type="nucleotide sequence ID" value="NZ_JACCFS010000001.1"/>
</dbReference>
<dbReference type="InterPro" id="IPR052956">
    <property type="entry name" value="Mesenchyme-surface_protein"/>
</dbReference>
<dbReference type="PANTHER" id="PTHR46928">
    <property type="entry name" value="MESENCHYME-SPECIFIC CELL SURFACE GLYCOPROTEIN"/>
    <property type="match status" value="1"/>
</dbReference>
<organism evidence="4 5">
    <name type="scientific">Nocardiopsis aegyptia</name>
    <dbReference type="NCBI Taxonomy" id="220378"/>
    <lineage>
        <taxon>Bacteria</taxon>
        <taxon>Bacillati</taxon>
        <taxon>Actinomycetota</taxon>
        <taxon>Actinomycetes</taxon>
        <taxon>Streptosporangiales</taxon>
        <taxon>Nocardiopsidaceae</taxon>
        <taxon>Nocardiopsis</taxon>
    </lineage>
</organism>
<dbReference type="InterPro" id="IPR015943">
    <property type="entry name" value="WD40/YVTN_repeat-like_dom_sf"/>
</dbReference>
<dbReference type="AlphaFoldDB" id="A0A7Z0EPN4"/>
<name>A0A7Z0EPN4_9ACTN</name>
<feature type="region of interest" description="Disordered" evidence="1">
    <location>
        <begin position="451"/>
        <end position="470"/>
    </location>
</feature>
<dbReference type="Pfam" id="PF22494">
    <property type="entry name" value="choice_anch_I"/>
    <property type="match status" value="1"/>
</dbReference>
<dbReference type="InterPro" id="IPR011048">
    <property type="entry name" value="Haem_d1_sf"/>
</dbReference>
<dbReference type="InterPro" id="IPR055188">
    <property type="entry name" value="Choice_anch_I"/>
</dbReference>
<feature type="chain" id="PRO_5030716538" description="Choice-of-anchor I domain-containing protein" evidence="2">
    <location>
        <begin position="25"/>
        <end position="572"/>
    </location>
</feature>
<evidence type="ECO:0000313" key="4">
    <source>
        <dbReference type="EMBL" id="NYJ35113.1"/>
    </source>
</evidence>
<protein>
    <recommendedName>
        <fullName evidence="3">Choice-of-anchor I domain-containing protein</fullName>
    </recommendedName>
</protein>
<feature type="signal peptide" evidence="2">
    <location>
        <begin position="1"/>
        <end position="24"/>
    </location>
</feature>
<dbReference type="SUPFAM" id="SSF51004">
    <property type="entry name" value="C-terminal (heme d1) domain of cytochrome cd1-nitrite reductase"/>
    <property type="match status" value="1"/>
</dbReference>
<evidence type="ECO:0000259" key="3">
    <source>
        <dbReference type="Pfam" id="PF22494"/>
    </source>
</evidence>
<feature type="domain" description="Choice-of-anchor I" evidence="3">
    <location>
        <begin position="51"/>
        <end position="562"/>
    </location>
</feature>
<dbReference type="Proteomes" id="UP000572051">
    <property type="component" value="Unassembled WGS sequence"/>
</dbReference>
<keyword evidence="2" id="KW-0732">Signal</keyword>
<dbReference type="NCBIfam" id="NF038117">
    <property type="entry name" value="choice_anch_I"/>
    <property type="match status" value="1"/>
</dbReference>